<keyword evidence="3" id="KW-0479">Metal-binding</keyword>
<comment type="subcellular location">
    <subcellularLocation>
        <location evidence="1">Membrane</location>
        <topology evidence="1">Multi-pass membrane protein</topology>
    </subcellularLocation>
</comment>
<sequence length="656" mass="77559">MNSIKNYRLSSSSMMIIDLKRIEIALLRMPGLFLIDNYFKYFHYNWSIRHRHHWNLLLSHFALLNGFLLLLLPISNLKRYYIYLICWITLVYLSRIQLVIDEFVPDFFESSFLDDQKSIFRNSDQAKNLSLFFIHFLFDTILMLMFRAPKKLFQIEIVGYCIVAIGYSTKIIEIEWLKILHTISYGIDSLTLLNYFFKNLSSFLIDMKILFVNILDYCRMEEDFTNIFWQLIGQIFIPFHFFLFWTITILTKIYYLQMFSTIMVNNATAMTNNNTDNNNLTPNESNNLEWIPLLLQSISLSPISLLSTSITVTYISCFILNMIKFYLNVGNNNGGGGNMDVFHQQNNNPHQQPNQQLNYRDHNGWEEGITTLLLTTIISFSDINDKQRLAIMIIISFIIISSLLQSILEISEPFILSLNSEQNHNHLYHLKIFSLCGCLFFLPFYITNIYSKIFPTNFWITIVFSTSLLISARVLDLIIIHCLFWWDSYRQQQQQSKQQQESSEYLDDLIYFIRFTTKFIEFFISISVVFVGIWETLENHSNFLNIIILIMHSYFNVWQRILNGLKSYKHWQQANCVVNHLRLVNIDNGDNNDNVDDEKNLDKINADDLCTICYNELKLTNLIIIITDCKHLFHRKCLKKWLTIQNRCPLCSTMIK</sequence>
<reference evidence="11 12" key="1">
    <citation type="journal article" date="2018" name="J. Allergy Clin. Immunol.">
        <title>High-quality assembly of Dermatophagoides pteronyssinus genome and transcriptome reveals a wide range of novel allergens.</title>
        <authorList>
            <person name="Liu X.Y."/>
            <person name="Yang K.Y."/>
            <person name="Wang M.Q."/>
            <person name="Kwok J.S."/>
            <person name="Zeng X."/>
            <person name="Yang Z."/>
            <person name="Xiao X.J."/>
            <person name="Lau C.P."/>
            <person name="Li Y."/>
            <person name="Huang Z.M."/>
            <person name="Ba J.G."/>
            <person name="Yim A.K."/>
            <person name="Ouyang C.Y."/>
            <person name="Ngai S.M."/>
            <person name="Chan T.F."/>
            <person name="Leung E.L."/>
            <person name="Liu L."/>
            <person name="Liu Z.G."/>
            <person name="Tsui S.K."/>
        </authorList>
    </citation>
    <scope>NUCLEOTIDE SEQUENCE [LARGE SCALE GENOMIC DNA]</scope>
    <source>
        <strain evidence="11">Derp</strain>
    </source>
</reference>
<feature type="transmembrane region" description="Helical" evidence="9">
    <location>
        <begin position="519"/>
        <end position="537"/>
    </location>
</feature>
<feature type="transmembrane region" description="Helical" evidence="9">
    <location>
        <begin position="54"/>
        <end position="74"/>
    </location>
</feature>
<dbReference type="SUPFAM" id="SSF57850">
    <property type="entry name" value="RING/U-box"/>
    <property type="match status" value="1"/>
</dbReference>
<evidence type="ECO:0000256" key="5">
    <source>
        <dbReference type="ARBA" id="ARBA00022833"/>
    </source>
</evidence>
<evidence type="ECO:0000259" key="10">
    <source>
        <dbReference type="PROSITE" id="PS50089"/>
    </source>
</evidence>
<feature type="transmembrane region" description="Helical" evidence="9">
    <location>
        <begin position="428"/>
        <end position="446"/>
    </location>
</feature>
<feature type="transmembrane region" description="Helical" evidence="9">
    <location>
        <begin position="80"/>
        <end position="100"/>
    </location>
</feature>
<dbReference type="PANTHER" id="PTHR22763">
    <property type="entry name" value="RING ZINC FINGER PROTEIN"/>
    <property type="match status" value="1"/>
</dbReference>
<dbReference type="PROSITE" id="PS50089">
    <property type="entry name" value="ZF_RING_2"/>
    <property type="match status" value="1"/>
</dbReference>
<organism evidence="11 12">
    <name type="scientific">Dermatophagoides pteronyssinus</name>
    <name type="common">European house dust mite</name>
    <dbReference type="NCBI Taxonomy" id="6956"/>
    <lineage>
        <taxon>Eukaryota</taxon>
        <taxon>Metazoa</taxon>
        <taxon>Ecdysozoa</taxon>
        <taxon>Arthropoda</taxon>
        <taxon>Chelicerata</taxon>
        <taxon>Arachnida</taxon>
        <taxon>Acari</taxon>
        <taxon>Acariformes</taxon>
        <taxon>Sarcoptiformes</taxon>
        <taxon>Astigmata</taxon>
        <taxon>Psoroptidia</taxon>
        <taxon>Analgoidea</taxon>
        <taxon>Pyroglyphidae</taxon>
        <taxon>Dermatophagoidinae</taxon>
        <taxon>Dermatophagoides</taxon>
    </lineage>
</organism>
<keyword evidence="5" id="KW-0862">Zinc</keyword>
<comment type="caution">
    <text evidence="11">The sequence shown here is derived from an EMBL/GenBank/DDBJ whole genome shotgun (WGS) entry which is preliminary data.</text>
</comment>
<dbReference type="Proteomes" id="UP000887458">
    <property type="component" value="Unassembled WGS sequence"/>
</dbReference>
<feature type="transmembrane region" description="Helical" evidence="9">
    <location>
        <begin position="389"/>
        <end position="408"/>
    </location>
</feature>
<dbReference type="InterPro" id="IPR050731">
    <property type="entry name" value="HRD1_E3_ubiq-ligases"/>
</dbReference>
<feature type="transmembrane region" description="Helical" evidence="9">
    <location>
        <begin position="129"/>
        <end position="146"/>
    </location>
</feature>
<dbReference type="Pfam" id="PF13639">
    <property type="entry name" value="zf-RING_2"/>
    <property type="match status" value="1"/>
</dbReference>
<dbReference type="Pfam" id="PF13705">
    <property type="entry name" value="TRC8_N"/>
    <property type="match status" value="1"/>
</dbReference>
<evidence type="ECO:0000256" key="4">
    <source>
        <dbReference type="ARBA" id="ARBA00022771"/>
    </source>
</evidence>
<evidence type="ECO:0000256" key="9">
    <source>
        <dbReference type="SAM" id="Phobius"/>
    </source>
</evidence>
<dbReference type="InterPro" id="IPR013083">
    <property type="entry name" value="Znf_RING/FYVE/PHD"/>
</dbReference>
<keyword evidence="7 9" id="KW-0472">Membrane</keyword>
<evidence type="ECO:0000256" key="3">
    <source>
        <dbReference type="ARBA" id="ARBA00022723"/>
    </source>
</evidence>
<dbReference type="InterPro" id="IPR001841">
    <property type="entry name" value="Znf_RING"/>
</dbReference>
<evidence type="ECO:0000256" key="6">
    <source>
        <dbReference type="ARBA" id="ARBA00022989"/>
    </source>
</evidence>
<evidence type="ECO:0000256" key="8">
    <source>
        <dbReference type="PROSITE-ProRule" id="PRU00175"/>
    </source>
</evidence>
<dbReference type="InterPro" id="IPR025754">
    <property type="entry name" value="TRC8_N_dom"/>
</dbReference>
<keyword evidence="6 9" id="KW-1133">Transmembrane helix</keyword>
<keyword evidence="2 9" id="KW-0812">Transmembrane</keyword>
<dbReference type="Gene3D" id="3.30.40.10">
    <property type="entry name" value="Zinc/RING finger domain, C3HC4 (zinc finger)"/>
    <property type="match status" value="1"/>
</dbReference>
<evidence type="ECO:0000313" key="12">
    <source>
        <dbReference type="Proteomes" id="UP000887458"/>
    </source>
</evidence>
<keyword evidence="12" id="KW-1185">Reference proteome</keyword>
<name>A0ABQ8IR93_DERPT</name>
<evidence type="ECO:0000256" key="7">
    <source>
        <dbReference type="ARBA" id="ARBA00023136"/>
    </source>
</evidence>
<gene>
    <name evidence="11" type="ORF">DERP_009819</name>
</gene>
<evidence type="ECO:0000256" key="1">
    <source>
        <dbReference type="ARBA" id="ARBA00004141"/>
    </source>
</evidence>
<evidence type="ECO:0000256" key="2">
    <source>
        <dbReference type="ARBA" id="ARBA00022692"/>
    </source>
</evidence>
<dbReference type="EMBL" id="NJHN03000128">
    <property type="protein sequence ID" value="KAH9412837.1"/>
    <property type="molecule type" value="Genomic_DNA"/>
</dbReference>
<evidence type="ECO:0000313" key="11">
    <source>
        <dbReference type="EMBL" id="KAH9412837.1"/>
    </source>
</evidence>
<feature type="transmembrane region" description="Helical" evidence="9">
    <location>
        <begin position="227"/>
        <end position="250"/>
    </location>
</feature>
<dbReference type="SMART" id="SM00184">
    <property type="entry name" value="RING"/>
    <property type="match status" value="1"/>
</dbReference>
<feature type="transmembrane region" description="Helical" evidence="9">
    <location>
        <begin position="543"/>
        <end position="562"/>
    </location>
</feature>
<feature type="transmembrane region" description="Helical" evidence="9">
    <location>
        <begin position="458"/>
        <end position="486"/>
    </location>
</feature>
<proteinExistence type="predicted"/>
<dbReference type="PANTHER" id="PTHR22763:SF191">
    <property type="entry name" value="RING FINGER PROTEIN 145 HOMOLOG"/>
    <property type="match status" value="1"/>
</dbReference>
<feature type="domain" description="RING-type" evidence="10">
    <location>
        <begin position="610"/>
        <end position="652"/>
    </location>
</feature>
<accession>A0ABQ8IR93</accession>
<feature type="transmembrane region" description="Helical" evidence="9">
    <location>
        <begin position="192"/>
        <end position="215"/>
    </location>
</feature>
<protein>
    <recommendedName>
        <fullName evidence="10">RING-type domain-containing protein</fullName>
    </recommendedName>
</protein>
<reference evidence="11 12" key="2">
    <citation type="journal article" date="2022" name="Mol. Biol. Evol.">
        <title>Comparative Genomics Reveals Insights into the Divergent Evolution of Astigmatic Mites and Household Pest Adaptations.</title>
        <authorList>
            <person name="Xiong Q."/>
            <person name="Wan A.T."/>
            <person name="Liu X."/>
            <person name="Fung C.S."/>
            <person name="Xiao X."/>
            <person name="Malainual N."/>
            <person name="Hou J."/>
            <person name="Wang L."/>
            <person name="Wang M."/>
            <person name="Yang K.Y."/>
            <person name="Cui Y."/>
            <person name="Leung E.L."/>
            <person name="Nong W."/>
            <person name="Shin S.K."/>
            <person name="Au S.W."/>
            <person name="Jeong K.Y."/>
            <person name="Chew F.T."/>
            <person name="Hui J.H."/>
            <person name="Leung T.F."/>
            <person name="Tungtrongchitr A."/>
            <person name="Zhong N."/>
            <person name="Liu Z."/>
            <person name="Tsui S.K."/>
        </authorList>
    </citation>
    <scope>NUCLEOTIDE SEQUENCE [LARGE SCALE GENOMIC DNA]</scope>
    <source>
        <strain evidence="11">Derp</strain>
    </source>
</reference>
<feature type="transmembrane region" description="Helical" evidence="9">
    <location>
        <begin position="303"/>
        <end position="323"/>
    </location>
</feature>
<feature type="transmembrane region" description="Helical" evidence="9">
    <location>
        <begin position="152"/>
        <end position="172"/>
    </location>
</feature>
<keyword evidence="4 8" id="KW-0863">Zinc-finger</keyword>